<evidence type="ECO:0000256" key="1">
    <source>
        <dbReference type="SAM" id="MobiDB-lite"/>
    </source>
</evidence>
<dbReference type="Pfam" id="PF13391">
    <property type="entry name" value="HNH_2"/>
    <property type="match status" value="1"/>
</dbReference>
<name>A0A178ZMJ7_9EURO</name>
<evidence type="ECO:0000259" key="2">
    <source>
        <dbReference type="Pfam" id="PF13391"/>
    </source>
</evidence>
<accession>A0A178ZMJ7</accession>
<dbReference type="EMBL" id="LVYI01000004">
    <property type="protein sequence ID" value="OAP61038.1"/>
    <property type="molecule type" value="Genomic_DNA"/>
</dbReference>
<dbReference type="GeneID" id="30010210"/>
<sequence>MAAPLHRHQSSLQGFVDFSSSTVLTPDQCSRATKIFNQLVSRYESIQDERTAYKYITLLRTVYESVVSKGHFLSHFFLFIDAELRYGQDAPTPTFAEILSQFDSLHSWSHVQSDELQDTLANFSDYLVNNFFLPLKASGRKTPQPTPTSLSLPQSPDNVVGTTQRLARLRQQCLTRDRYRCVISRKFDLNEALSRWNRDGDDSKDDDGLPLKDERPEYLEVAHILPHSLTSLTGDVEDSQLSESKRIALQVLKMFDPDAGHLVEGPDIDRSINAIVLTHNWHQQVGDFTVSFQPTIDQSPHSYKIDYIDPNRPFRDPLLPVNRQLYITPTKTIDPPAPRLLAIHHAIARILHLSGAGGYIDRIIRDMEELSIKEDGSTALGQYAHLKIGGWFDGIPVC</sequence>
<feature type="domain" description="HNH nuclease" evidence="2">
    <location>
        <begin position="214"/>
        <end position="292"/>
    </location>
</feature>
<dbReference type="Proteomes" id="UP000078343">
    <property type="component" value="Unassembled WGS sequence"/>
</dbReference>
<dbReference type="AlphaFoldDB" id="A0A178ZMJ7"/>
<proteinExistence type="predicted"/>
<comment type="caution">
    <text evidence="3">The sequence shown here is derived from an EMBL/GenBank/DDBJ whole genome shotgun (WGS) entry which is preliminary data.</text>
</comment>
<gene>
    <name evidence="3" type="ORF">AYL99_06042</name>
</gene>
<dbReference type="RefSeq" id="XP_018694405.1">
    <property type="nucleotide sequence ID" value="XM_018837552.1"/>
</dbReference>
<dbReference type="STRING" id="1367422.A0A178ZMJ7"/>
<reference evidence="3 4" key="1">
    <citation type="submission" date="2016-04" db="EMBL/GenBank/DDBJ databases">
        <title>Draft genome of Fonsecaea erecta CBS 125763.</title>
        <authorList>
            <person name="Weiss V.A."/>
            <person name="Vicente V.A."/>
            <person name="Raittz R.T."/>
            <person name="Moreno L.F."/>
            <person name="De Souza E.M."/>
            <person name="Pedrosa F.O."/>
            <person name="Steffens M.B."/>
            <person name="Faoro H."/>
            <person name="Tadra-Sfeir M.Z."/>
            <person name="Najafzadeh M.J."/>
            <person name="Felipe M.S."/>
            <person name="Teixeira M."/>
            <person name="Sun J."/>
            <person name="Xi L."/>
            <person name="Gomes R."/>
            <person name="De Azevedo C.M."/>
            <person name="Salgado C.G."/>
            <person name="Da Silva M.B."/>
            <person name="Nascimento M.F."/>
            <person name="Queiroz-Telles F."/>
            <person name="Attili D.S."/>
            <person name="Gorbushina A."/>
        </authorList>
    </citation>
    <scope>NUCLEOTIDE SEQUENCE [LARGE SCALE GENOMIC DNA]</scope>
    <source>
        <strain evidence="3 4">CBS 125763</strain>
    </source>
</reference>
<organism evidence="3 4">
    <name type="scientific">Fonsecaea erecta</name>
    <dbReference type="NCBI Taxonomy" id="1367422"/>
    <lineage>
        <taxon>Eukaryota</taxon>
        <taxon>Fungi</taxon>
        <taxon>Dikarya</taxon>
        <taxon>Ascomycota</taxon>
        <taxon>Pezizomycotina</taxon>
        <taxon>Eurotiomycetes</taxon>
        <taxon>Chaetothyriomycetidae</taxon>
        <taxon>Chaetothyriales</taxon>
        <taxon>Herpotrichiellaceae</taxon>
        <taxon>Fonsecaea</taxon>
    </lineage>
</organism>
<evidence type="ECO:0000313" key="3">
    <source>
        <dbReference type="EMBL" id="OAP61038.1"/>
    </source>
</evidence>
<feature type="compositionally biased region" description="Low complexity" evidence="1">
    <location>
        <begin position="147"/>
        <end position="156"/>
    </location>
</feature>
<keyword evidence="4" id="KW-1185">Reference proteome</keyword>
<dbReference type="OrthoDB" id="2104739at2759"/>
<evidence type="ECO:0000313" key="4">
    <source>
        <dbReference type="Proteomes" id="UP000078343"/>
    </source>
</evidence>
<protein>
    <recommendedName>
        <fullName evidence="2">HNH nuclease domain-containing protein</fullName>
    </recommendedName>
</protein>
<dbReference type="InterPro" id="IPR003615">
    <property type="entry name" value="HNH_nuc"/>
</dbReference>
<feature type="region of interest" description="Disordered" evidence="1">
    <location>
        <begin position="140"/>
        <end position="159"/>
    </location>
</feature>